<gene>
    <name evidence="1" type="ORF">CI238_01240</name>
</gene>
<keyword evidence="2" id="KW-1185">Reference proteome</keyword>
<comment type="caution">
    <text evidence="1">The sequence shown here is derived from an EMBL/GenBank/DDBJ whole genome shotgun (WGS) entry which is preliminary data.</text>
</comment>
<sequence length="139" mass="15697">LVSTTVDCPAFADHSYVAVQTLEIRRPRVHCAARSTFEPASEGRDHPTRMACMLTGPMQHGRQVPEMRPRFEGFLVRRARASLSGWLLLLTDRRQRPHDAEIRWASQSHLSNDDGKPASPNRIVTDSAFPLDLALRFAH</sequence>
<name>A0A166ZUV9_COLIC</name>
<organism evidence="1 2">
    <name type="scientific">Colletotrichum incanum</name>
    <name type="common">Soybean anthracnose fungus</name>
    <dbReference type="NCBI Taxonomy" id="1573173"/>
    <lineage>
        <taxon>Eukaryota</taxon>
        <taxon>Fungi</taxon>
        <taxon>Dikarya</taxon>
        <taxon>Ascomycota</taxon>
        <taxon>Pezizomycotina</taxon>
        <taxon>Sordariomycetes</taxon>
        <taxon>Hypocreomycetidae</taxon>
        <taxon>Glomerellales</taxon>
        <taxon>Glomerellaceae</taxon>
        <taxon>Colletotrichum</taxon>
        <taxon>Colletotrichum spaethianum species complex</taxon>
    </lineage>
</organism>
<dbReference type="AlphaFoldDB" id="A0A166ZUV9"/>
<reference evidence="1 2" key="1">
    <citation type="submission" date="2015-06" db="EMBL/GenBank/DDBJ databases">
        <title>Survival trade-offs in plant roots during colonization by closely related pathogenic and mutualistic fungi.</title>
        <authorList>
            <person name="Hacquard S."/>
            <person name="Kracher B."/>
            <person name="Hiruma K."/>
            <person name="Weinman A."/>
            <person name="Muench P."/>
            <person name="Garrido Oter R."/>
            <person name="Ver Loren van Themaat E."/>
            <person name="Dallerey J.-F."/>
            <person name="Damm U."/>
            <person name="Henrissat B."/>
            <person name="Lespinet O."/>
            <person name="Thon M."/>
            <person name="Kemen E."/>
            <person name="McHardy A.C."/>
            <person name="Schulze-Lefert P."/>
            <person name="O'Connell R.J."/>
        </authorList>
    </citation>
    <scope>NUCLEOTIDE SEQUENCE [LARGE SCALE GENOMIC DNA]</scope>
    <source>
        <strain evidence="1 2">MAFF 238704</strain>
    </source>
</reference>
<evidence type="ECO:0000313" key="1">
    <source>
        <dbReference type="EMBL" id="KZL79401.1"/>
    </source>
</evidence>
<accession>A0A166ZUV9</accession>
<dbReference type="Proteomes" id="UP000076584">
    <property type="component" value="Unassembled WGS sequence"/>
</dbReference>
<evidence type="ECO:0000313" key="2">
    <source>
        <dbReference type="Proteomes" id="UP000076584"/>
    </source>
</evidence>
<proteinExistence type="predicted"/>
<dbReference type="EMBL" id="LFIW01002106">
    <property type="protein sequence ID" value="KZL79401.1"/>
    <property type="molecule type" value="Genomic_DNA"/>
</dbReference>
<protein>
    <submittedName>
        <fullName evidence="1">Uncharacterized protein</fullName>
    </submittedName>
</protein>
<feature type="non-terminal residue" evidence="1">
    <location>
        <position position="1"/>
    </location>
</feature>